<dbReference type="EMBL" id="CP066690">
    <property type="protein sequence ID" value="QQG45342.1"/>
    <property type="molecule type" value="Genomic_DNA"/>
</dbReference>
<dbReference type="Pfam" id="PF03840">
    <property type="entry name" value="SecG"/>
    <property type="match status" value="1"/>
</dbReference>
<evidence type="ECO:0000256" key="6">
    <source>
        <dbReference type="ARBA" id="ARBA00022989"/>
    </source>
</evidence>
<proteinExistence type="inferred from homology"/>
<keyword evidence="4 9" id="KW-0812">Transmembrane</keyword>
<keyword evidence="8 9" id="KW-0472">Membrane</keyword>
<dbReference type="InterPro" id="IPR004692">
    <property type="entry name" value="SecG"/>
</dbReference>
<dbReference type="NCBIfam" id="TIGR00810">
    <property type="entry name" value="secG"/>
    <property type="match status" value="1"/>
</dbReference>
<comment type="similarity">
    <text evidence="2 9">Belongs to the SecG family.</text>
</comment>
<evidence type="ECO:0000256" key="1">
    <source>
        <dbReference type="ARBA" id="ARBA00004141"/>
    </source>
</evidence>
<keyword evidence="6 9" id="KW-1133">Transmembrane helix</keyword>
<feature type="transmembrane region" description="Helical" evidence="9">
    <location>
        <begin position="49"/>
        <end position="70"/>
    </location>
</feature>
<keyword evidence="7 9" id="KW-0811">Translocation</keyword>
<comment type="function">
    <text evidence="9">Involved in protein export. Participates in an early event of protein translocation.</text>
</comment>
<dbReference type="Proteomes" id="UP000595618">
    <property type="component" value="Chromosome"/>
</dbReference>
<organism evidence="10 11">
    <name type="scientific">Candidatus Sungiibacteriota bacterium</name>
    <dbReference type="NCBI Taxonomy" id="2750080"/>
    <lineage>
        <taxon>Bacteria</taxon>
        <taxon>Candidatus Sungiibacteriota</taxon>
    </lineage>
</organism>
<evidence type="ECO:0000256" key="3">
    <source>
        <dbReference type="ARBA" id="ARBA00022448"/>
    </source>
</evidence>
<evidence type="ECO:0000256" key="5">
    <source>
        <dbReference type="ARBA" id="ARBA00022927"/>
    </source>
</evidence>
<sequence length="71" mass="7799">MGFIFIFQIVISLLLVAAILFQQRGGGLSPVFGGEGGVYRTRRGIEKTVHRATVILSILFLLTALLNIILR</sequence>
<evidence type="ECO:0000256" key="9">
    <source>
        <dbReference type="RuleBase" id="RU365087"/>
    </source>
</evidence>
<keyword evidence="3 9" id="KW-0813">Transport</keyword>
<dbReference type="AlphaFoldDB" id="A0A7T5RJM8"/>
<comment type="subcellular location">
    <subcellularLocation>
        <location evidence="9">Cell membrane</location>
        <topology evidence="9">Multi-pass membrane protein</topology>
    </subcellularLocation>
    <subcellularLocation>
        <location evidence="1">Membrane</location>
        <topology evidence="1">Multi-pass membrane protein</topology>
    </subcellularLocation>
</comment>
<keyword evidence="9" id="KW-1003">Cell membrane</keyword>
<dbReference type="GO" id="GO:0005886">
    <property type="term" value="C:plasma membrane"/>
    <property type="evidence" value="ECO:0007669"/>
    <property type="project" value="UniProtKB-SubCell"/>
</dbReference>
<name>A0A7T5RJM8_9BACT</name>
<evidence type="ECO:0000256" key="2">
    <source>
        <dbReference type="ARBA" id="ARBA00008445"/>
    </source>
</evidence>
<keyword evidence="5 9" id="KW-0653">Protein transport</keyword>
<dbReference type="GO" id="GO:0015450">
    <property type="term" value="F:protein-transporting ATPase activity"/>
    <property type="evidence" value="ECO:0007669"/>
    <property type="project" value="UniProtKB-UniRule"/>
</dbReference>
<comment type="caution">
    <text evidence="9">Lacks conserved residue(s) required for the propagation of feature annotation.</text>
</comment>
<evidence type="ECO:0000313" key="11">
    <source>
        <dbReference type="Proteomes" id="UP000595618"/>
    </source>
</evidence>
<evidence type="ECO:0000313" key="10">
    <source>
        <dbReference type="EMBL" id="QQG45342.1"/>
    </source>
</evidence>
<dbReference type="GO" id="GO:0009306">
    <property type="term" value="P:protein secretion"/>
    <property type="evidence" value="ECO:0007669"/>
    <property type="project" value="UniProtKB-UniRule"/>
</dbReference>
<gene>
    <name evidence="10" type="primary">secG</name>
    <name evidence="10" type="ORF">HYW89_00155</name>
</gene>
<evidence type="ECO:0000256" key="7">
    <source>
        <dbReference type="ARBA" id="ARBA00023010"/>
    </source>
</evidence>
<reference evidence="10 11" key="1">
    <citation type="submission" date="2020-07" db="EMBL/GenBank/DDBJ databases">
        <title>Huge and variable diversity of episymbiotic CPR bacteria and DPANN archaea in groundwater ecosystems.</title>
        <authorList>
            <person name="He C.Y."/>
            <person name="Keren R."/>
            <person name="Whittaker M."/>
            <person name="Farag I.F."/>
            <person name="Doudna J."/>
            <person name="Cate J.H.D."/>
            <person name="Banfield J.F."/>
        </authorList>
    </citation>
    <scope>NUCLEOTIDE SEQUENCE [LARGE SCALE GENOMIC DNA]</scope>
    <source>
        <strain evidence="10">NC_groundwater_541_Ag_S-0.1um_46_50</strain>
    </source>
</reference>
<accession>A0A7T5RJM8</accession>
<evidence type="ECO:0000256" key="4">
    <source>
        <dbReference type="ARBA" id="ARBA00022692"/>
    </source>
</evidence>
<protein>
    <recommendedName>
        <fullName evidence="9">Protein-export membrane protein SecG</fullName>
    </recommendedName>
</protein>
<evidence type="ECO:0000256" key="8">
    <source>
        <dbReference type="ARBA" id="ARBA00023136"/>
    </source>
</evidence>